<keyword evidence="6" id="KW-1185">Reference proteome</keyword>
<dbReference type="InterPro" id="IPR027417">
    <property type="entry name" value="P-loop_NTPase"/>
</dbReference>
<evidence type="ECO:0000313" key="6">
    <source>
        <dbReference type="Proteomes" id="UP001595916"/>
    </source>
</evidence>
<dbReference type="PROSITE" id="PS00662">
    <property type="entry name" value="T2SP_E"/>
    <property type="match status" value="1"/>
</dbReference>
<dbReference type="InterPro" id="IPR037257">
    <property type="entry name" value="T2SS_E_N_sf"/>
</dbReference>
<dbReference type="PANTHER" id="PTHR30258:SF1">
    <property type="entry name" value="PROTEIN TRANSPORT PROTEIN HOFB HOMOLOG"/>
    <property type="match status" value="1"/>
</dbReference>
<dbReference type="RefSeq" id="WP_379787670.1">
    <property type="nucleotide sequence ID" value="NZ_JBHSHL010000013.1"/>
</dbReference>
<comment type="caution">
    <text evidence="5">The sequence shown here is derived from an EMBL/GenBank/DDBJ whole genome shotgun (WGS) entry which is preliminary data.</text>
</comment>
<protein>
    <submittedName>
        <fullName evidence="5">GspE/PulE family protein</fullName>
    </submittedName>
</protein>
<organism evidence="5 6">
    <name type="scientific">Filifactor villosus</name>
    <dbReference type="NCBI Taxonomy" id="29374"/>
    <lineage>
        <taxon>Bacteria</taxon>
        <taxon>Bacillati</taxon>
        <taxon>Bacillota</taxon>
        <taxon>Clostridia</taxon>
        <taxon>Peptostreptococcales</taxon>
        <taxon>Filifactoraceae</taxon>
        <taxon>Filifactor</taxon>
    </lineage>
</organism>
<dbReference type="EMBL" id="JBHSHL010000013">
    <property type="protein sequence ID" value="MFC4804178.1"/>
    <property type="molecule type" value="Genomic_DNA"/>
</dbReference>
<evidence type="ECO:0000256" key="3">
    <source>
        <dbReference type="ARBA" id="ARBA00022840"/>
    </source>
</evidence>
<accession>A0ABV9QJ18</accession>
<name>A0ABV9QJ18_9FIRM</name>
<dbReference type="Gene3D" id="3.30.300.160">
    <property type="entry name" value="Type II secretion system, protein E, N-terminal domain"/>
    <property type="match status" value="1"/>
</dbReference>
<dbReference type="SUPFAM" id="SSF52540">
    <property type="entry name" value="P-loop containing nucleoside triphosphate hydrolases"/>
    <property type="match status" value="1"/>
</dbReference>
<dbReference type="Gene3D" id="3.30.450.90">
    <property type="match status" value="1"/>
</dbReference>
<reference evidence="6" key="1">
    <citation type="journal article" date="2019" name="Int. J. Syst. Evol. Microbiol.">
        <title>The Global Catalogue of Microorganisms (GCM) 10K type strain sequencing project: providing services to taxonomists for standard genome sequencing and annotation.</title>
        <authorList>
            <consortium name="The Broad Institute Genomics Platform"/>
            <consortium name="The Broad Institute Genome Sequencing Center for Infectious Disease"/>
            <person name="Wu L."/>
            <person name="Ma J."/>
        </authorList>
    </citation>
    <scope>NUCLEOTIDE SEQUENCE [LARGE SCALE GENOMIC DNA]</scope>
    <source>
        <strain evidence="6">CCUG 46385</strain>
    </source>
</reference>
<dbReference type="Pfam" id="PF00437">
    <property type="entry name" value="T2SSE"/>
    <property type="match status" value="1"/>
</dbReference>
<proteinExistence type="inferred from homology"/>
<dbReference type="InterPro" id="IPR007831">
    <property type="entry name" value="T2SS_GspE_N"/>
</dbReference>
<gene>
    <name evidence="5" type="ORF">ACFO4R_03705</name>
</gene>
<evidence type="ECO:0000256" key="1">
    <source>
        <dbReference type="ARBA" id="ARBA00006611"/>
    </source>
</evidence>
<dbReference type="PANTHER" id="PTHR30258">
    <property type="entry name" value="TYPE II SECRETION SYSTEM PROTEIN GSPE-RELATED"/>
    <property type="match status" value="1"/>
</dbReference>
<dbReference type="InterPro" id="IPR003593">
    <property type="entry name" value="AAA+_ATPase"/>
</dbReference>
<dbReference type="Pfam" id="PF05157">
    <property type="entry name" value="MshEN"/>
    <property type="match status" value="1"/>
</dbReference>
<feature type="domain" description="Bacterial type II secretion system protein E" evidence="4">
    <location>
        <begin position="373"/>
        <end position="387"/>
    </location>
</feature>
<evidence type="ECO:0000256" key="2">
    <source>
        <dbReference type="ARBA" id="ARBA00022741"/>
    </source>
</evidence>
<dbReference type="CDD" id="cd01129">
    <property type="entry name" value="PulE-GspE-like"/>
    <property type="match status" value="1"/>
</dbReference>
<evidence type="ECO:0000313" key="5">
    <source>
        <dbReference type="EMBL" id="MFC4804178.1"/>
    </source>
</evidence>
<keyword evidence="3" id="KW-0067">ATP-binding</keyword>
<evidence type="ECO:0000259" key="4">
    <source>
        <dbReference type="PROSITE" id="PS00662"/>
    </source>
</evidence>
<dbReference type="InterPro" id="IPR001482">
    <property type="entry name" value="T2SS/T4SS_dom"/>
</dbReference>
<dbReference type="SUPFAM" id="SSF160246">
    <property type="entry name" value="EspE N-terminal domain-like"/>
    <property type="match status" value="1"/>
</dbReference>
<keyword evidence="2" id="KW-0547">Nucleotide-binding</keyword>
<dbReference type="SMART" id="SM00382">
    <property type="entry name" value="AAA"/>
    <property type="match status" value="1"/>
</dbReference>
<comment type="similarity">
    <text evidence="1">Belongs to the GSP E family.</text>
</comment>
<dbReference type="Proteomes" id="UP001595916">
    <property type="component" value="Unassembled WGS sequence"/>
</dbReference>
<dbReference type="Gene3D" id="3.40.50.300">
    <property type="entry name" value="P-loop containing nucleotide triphosphate hydrolases"/>
    <property type="match status" value="1"/>
</dbReference>
<sequence length="554" mass="61775">MKFSEILLESKLITQEDLRRARKLKEEKKILLGEALVQLGAITQEQMARAVAQELKVEYVDLSTYEISEEATRLIPERLARQYSILPLATKEDKILIAMTNPLDIIAIQNVKLYTGKSVSRVMTTQNELDNAYTRVYNVSEDVEKAITEFGESRNKQVEDVIEESSDVINAPVVRLVKSIILDAIKLKTSDIHIEPFEHRVRVRFRVDGELKEVLTLDKGVHNGIVTRIKIIGGMDISERRIPQDGRVETSLDGRVVDMRISILPTVYGEKIVIRLLDRNSIVVSKEQLGFTKENLALFDKIIKVPEGIILLTGPTGSGKTTTLYAVLKELNSINKNIITLEDPVEYRLDGVNQVQVNKKAGMTFAGGLRSILRQDPDVVMLGEIRDEETAEIAIRAAITGHVVLSTLHTNDTASTISRLVDMGIEQYMVSSAVVGIVAQRLIKKICPKCGYEYPSTPEEMNLLGISKPIILRKGAGCNYCNGSGYSGRTGIHEILVVDRKIKTMINQRESIDRIKQAARENGMSTLSESAAKLVKNGVTTIEQMLKVTYSVDE</sequence>